<evidence type="ECO:0000313" key="1">
    <source>
        <dbReference type="EMBL" id="CAR63614.1"/>
    </source>
</evidence>
<organism evidence="1">
    <name type="scientific">Angiostrongylus cantonensis</name>
    <name type="common">Rat lungworm</name>
    <dbReference type="NCBI Taxonomy" id="6313"/>
    <lineage>
        <taxon>Eukaryota</taxon>
        <taxon>Metazoa</taxon>
        <taxon>Ecdysozoa</taxon>
        <taxon>Nematoda</taxon>
        <taxon>Chromadorea</taxon>
        <taxon>Rhabditida</taxon>
        <taxon>Rhabditina</taxon>
        <taxon>Rhabditomorpha</taxon>
        <taxon>Strongyloidea</taxon>
        <taxon>Metastrongylidae</taxon>
        <taxon>Angiostrongylus</taxon>
    </lineage>
</organism>
<proteinExistence type="evidence at transcript level"/>
<name>C7BVU9_ANGCA</name>
<reference evidence="1" key="1">
    <citation type="submission" date="2008-08" db="EMBL/GenBank/DDBJ databases">
        <authorList>
            <person name="Zhan X.M."/>
        </authorList>
    </citation>
    <scope>NUCLEOTIDE SEQUENCE</scope>
</reference>
<dbReference type="EMBL" id="FM207753">
    <property type="protein sequence ID" value="CAR63614.1"/>
    <property type="molecule type" value="mRNA"/>
</dbReference>
<reference evidence="1" key="2">
    <citation type="journal article" date="2009" name="BMC Mol. Biol.">
        <title>Preliminary molecular characterization of the human pathogen Angiostrongylus cantonensis.</title>
        <authorList>
            <person name="He H."/>
            <person name="Cheng M."/>
            <person name="Yang X."/>
            <person name="Meng J."/>
            <person name="He A."/>
            <person name="Zheng X."/>
            <person name="Li Z."/>
            <person name="Guo P."/>
            <person name="Pan Z."/>
            <person name="Zhan X."/>
        </authorList>
    </citation>
    <scope>NUCLEOTIDE SEQUENCE</scope>
</reference>
<sequence length="68" mass="8089">MFIVSSHLCIFPFHLYPDTNSLFARKRFEVTLYSRELTVYVHVWKCLTLFPANSSLLFFYMTSSLKVM</sequence>
<accession>C7BVU9</accession>
<dbReference type="AlphaFoldDB" id="C7BVU9"/>
<protein>
    <submittedName>
        <fullName evidence="1">Uncharacterized protein</fullName>
    </submittedName>
</protein>